<feature type="transmembrane region" description="Helical" evidence="1">
    <location>
        <begin position="131"/>
        <end position="153"/>
    </location>
</feature>
<gene>
    <name evidence="2" type="ORF">GRI48_04715</name>
</gene>
<reference evidence="2 3" key="1">
    <citation type="submission" date="2019-12" db="EMBL/GenBank/DDBJ databases">
        <title>Genomic-based taxomic classification of the family Erythrobacteraceae.</title>
        <authorList>
            <person name="Xu L."/>
        </authorList>
    </citation>
    <scope>NUCLEOTIDE SEQUENCE [LARGE SCALE GENOMIC DNA]</scope>
    <source>
        <strain evidence="2 3">MCCC 1A09965</strain>
    </source>
</reference>
<feature type="transmembrane region" description="Helical" evidence="1">
    <location>
        <begin position="58"/>
        <end position="81"/>
    </location>
</feature>
<evidence type="ECO:0000313" key="2">
    <source>
        <dbReference type="EMBL" id="MXO62311.1"/>
    </source>
</evidence>
<feature type="transmembrane region" description="Helical" evidence="1">
    <location>
        <begin position="184"/>
        <end position="212"/>
    </location>
</feature>
<evidence type="ECO:0000256" key="1">
    <source>
        <dbReference type="SAM" id="Phobius"/>
    </source>
</evidence>
<sequence>MLKANGNVVAVVAGVFFFLPNLAVALVAPELANPMAEVPPAETSEQAMAQLSHLGPGFFVTIVVLALIQAVGVLALLRLLTDREKPTVGEALKSGLGGLVPYLLAQIVQLVLSILLIGIPLGLVLASGMPALILIGIVIALVAFIFLFVRFSLLSPAIAIDRIHGPIAALKRSWQLTSGKVGRLALFFFLLFVAIMVVYLVGSMIFGLVFALMGESMAQVGQALIGSFINALFATVFMAVIAAVHRQLTATGEAAA</sequence>
<comment type="caution">
    <text evidence="2">The sequence shown here is derived from an EMBL/GenBank/DDBJ whole genome shotgun (WGS) entry which is preliminary data.</text>
</comment>
<organism evidence="2 3">
    <name type="scientific">Qipengyuania oceanensis</name>
    <dbReference type="NCBI Taxonomy" id="1463597"/>
    <lineage>
        <taxon>Bacteria</taxon>
        <taxon>Pseudomonadati</taxon>
        <taxon>Pseudomonadota</taxon>
        <taxon>Alphaproteobacteria</taxon>
        <taxon>Sphingomonadales</taxon>
        <taxon>Erythrobacteraceae</taxon>
        <taxon>Qipengyuania</taxon>
    </lineage>
</organism>
<dbReference type="OrthoDB" id="7391073at2"/>
<feature type="transmembrane region" description="Helical" evidence="1">
    <location>
        <begin position="102"/>
        <end position="125"/>
    </location>
</feature>
<dbReference type="EMBL" id="WTYN01000001">
    <property type="protein sequence ID" value="MXO62311.1"/>
    <property type="molecule type" value="Genomic_DNA"/>
</dbReference>
<dbReference type="AlphaFoldDB" id="A0A844YDR5"/>
<proteinExistence type="predicted"/>
<evidence type="ECO:0008006" key="4">
    <source>
        <dbReference type="Google" id="ProtNLM"/>
    </source>
</evidence>
<keyword evidence="1" id="KW-0472">Membrane</keyword>
<keyword evidence="1" id="KW-1133">Transmembrane helix</keyword>
<keyword evidence="1" id="KW-0812">Transmembrane</keyword>
<name>A0A844YDR5_9SPHN</name>
<evidence type="ECO:0000313" key="3">
    <source>
        <dbReference type="Proteomes" id="UP000445582"/>
    </source>
</evidence>
<protein>
    <recommendedName>
        <fullName evidence="4">Glycerophosphoryl diester phosphodiesterase membrane domain-containing protein</fullName>
    </recommendedName>
</protein>
<feature type="transmembrane region" description="Helical" evidence="1">
    <location>
        <begin position="224"/>
        <end position="244"/>
    </location>
</feature>
<keyword evidence="3" id="KW-1185">Reference proteome</keyword>
<accession>A0A844YDR5</accession>
<dbReference type="RefSeq" id="WP_160672129.1">
    <property type="nucleotide sequence ID" value="NZ_WTYN01000001.1"/>
</dbReference>
<dbReference type="Proteomes" id="UP000445582">
    <property type="component" value="Unassembled WGS sequence"/>
</dbReference>